<evidence type="ECO:0000256" key="1">
    <source>
        <dbReference type="ARBA" id="ARBA00022801"/>
    </source>
</evidence>
<comment type="caution">
    <text evidence="5">The sequence shown here is derived from an EMBL/GenBank/DDBJ whole genome shotgun (WGS) entry which is preliminary data.</text>
</comment>
<feature type="transmembrane region" description="Helical" evidence="4">
    <location>
        <begin position="113"/>
        <end position="130"/>
    </location>
</feature>
<keyword evidence="4" id="KW-0812">Transmembrane</keyword>
<dbReference type="SUPFAM" id="SSF63817">
    <property type="entry name" value="Sortase"/>
    <property type="match status" value="1"/>
</dbReference>
<reference evidence="5 6" key="1">
    <citation type="submission" date="2018-10" db="EMBL/GenBank/DDBJ databases">
        <title>Sequencing the genomes of 1000 actinobacteria strains.</title>
        <authorList>
            <person name="Klenk H.-P."/>
        </authorList>
    </citation>
    <scope>NUCLEOTIDE SEQUENCE [LARGE SCALE GENOMIC DNA]</scope>
    <source>
        <strain evidence="5 6">DSM 43911</strain>
    </source>
</reference>
<organism evidence="5 6">
    <name type="scientific">Saccharothrix variisporea</name>
    <dbReference type="NCBI Taxonomy" id="543527"/>
    <lineage>
        <taxon>Bacteria</taxon>
        <taxon>Bacillati</taxon>
        <taxon>Actinomycetota</taxon>
        <taxon>Actinomycetes</taxon>
        <taxon>Pseudonocardiales</taxon>
        <taxon>Pseudonocardiaceae</taxon>
        <taxon>Saccharothrix</taxon>
    </lineage>
</organism>
<dbReference type="InterPro" id="IPR042003">
    <property type="entry name" value="Sortase_E"/>
</dbReference>
<keyword evidence="4" id="KW-1133">Transmembrane helix</keyword>
<name>A0A495XE27_9PSEU</name>
<dbReference type="GO" id="GO:0016787">
    <property type="term" value="F:hydrolase activity"/>
    <property type="evidence" value="ECO:0007669"/>
    <property type="project" value="UniProtKB-KW"/>
</dbReference>
<feature type="active site" description="Proton donor/acceptor" evidence="2">
    <location>
        <position position="223"/>
    </location>
</feature>
<dbReference type="Proteomes" id="UP000272729">
    <property type="component" value="Unassembled WGS sequence"/>
</dbReference>
<gene>
    <name evidence="5" type="ORF">DFJ66_4807</name>
</gene>
<accession>A0A495XE27</accession>
<keyword evidence="6" id="KW-1185">Reference proteome</keyword>
<evidence type="ECO:0000313" key="5">
    <source>
        <dbReference type="EMBL" id="RKT71516.1"/>
    </source>
</evidence>
<dbReference type="InterPro" id="IPR023365">
    <property type="entry name" value="Sortase_dom-sf"/>
</dbReference>
<sequence>MPVTGPGTPPGGALGRRLDGEPEPQTPGRRPHPGPPPADATRYTSAFSGSLPPSGTPARRPRPRPVDPPTEIIKPVDDDYDDEYDDYDDYEDDVPPPRTDSAARRTVRTVGELLITFGLVILLFVVYEVYITDLISAGKQDDATHALDDKWGANTVQADPQRQAQYDLVEGEAFAKMYIPAFGPDFKFSIVEGTSDKHLEIGPGHYVNTALPGAPGNFAVAGHRVGKGAPFNDLDLLGACDAIIVETRTEWFVYRMLPKASEVAGWAQSDKAKNPKCGKVSPLGAPYDKTVGQEIVLPTQGEVIDAVPHFEGEVPQAQQVALLTLTTCHPRFSDRQRLIVHAVLTQGYPKAEGFVPEEFKEQ</sequence>
<evidence type="ECO:0000313" key="6">
    <source>
        <dbReference type="Proteomes" id="UP000272729"/>
    </source>
</evidence>
<dbReference type="CDD" id="cd05830">
    <property type="entry name" value="Sortase_E"/>
    <property type="match status" value="1"/>
</dbReference>
<evidence type="ECO:0000256" key="4">
    <source>
        <dbReference type="SAM" id="Phobius"/>
    </source>
</evidence>
<proteinExistence type="predicted"/>
<dbReference type="InterPro" id="IPR005754">
    <property type="entry name" value="Sortase"/>
</dbReference>
<dbReference type="Pfam" id="PF04203">
    <property type="entry name" value="Sortase"/>
    <property type="match status" value="1"/>
</dbReference>
<dbReference type="NCBIfam" id="NF033747">
    <property type="entry name" value="class_E_sortase"/>
    <property type="match status" value="1"/>
</dbReference>
<dbReference type="EMBL" id="RBXR01000001">
    <property type="protein sequence ID" value="RKT71516.1"/>
    <property type="molecule type" value="Genomic_DNA"/>
</dbReference>
<evidence type="ECO:0000256" key="2">
    <source>
        <dbReference type="PIRSR" id="PIRSR605754-1"/>
    </source>
</evidence>
<feature type="region of interest" description="Disordered" evidence="3">
    <location>
        <begin position="1"/>
        <end position="101"/>
    </location>
</feature>
<feature type="compositionally biased region" description="Acidic residues" evidence="3">
    <location>
        <begin position="78"/>
        <end position="94"/>
    </location>
</feature>
<dbReference type="Gene3D" id="2.40.260.10">
    <property type="entry name" value="Sortase"/>
    <property type="match status" value="1"/>
</dbReference>
<feature type="active site" description="Acyl-thioester intermediate" evidence="2">
    <location>
        <position position="328"/>
    </location>
</feature>
<keyword evidence="4" id="KW-0472">Membrane</keyword>
<keyword evidence="1" id="KW-0378">Hydrolase</keyword>
<protein>
    <submittedName>
        <fullName evidence="5">LPXTG-site transpeptidase (Sortase) family protein</fullName>
    </submittedName>
</protein>
<evidence type="ECO:0000256" key="3">
    <source>
        <dbReference type="SAM" id="MobiDB-lite"/>
    </source>
</evidence>
<dbReference type="InterPro" id="IPR053465">
    <property type="entry name" value="Sortase_Class_E"/>
</dbReference>
<dbReference type="AlphaFoldDB" id="A0A495XE27"/>
<dbReference type="OrthoDB" id="5242879at2"/>